<reference evidence="1" key="1">
    <citation type="journal article" date="2017" name="Gigascience">
        <title>The genome draft of coconut (Cocos nucifera).</title>
        <authorList>
            <person name="Xiao Y."/>
            <person name="Xu P."/>
            <person name="Fan H."/>
            <person name="Baudouin L."/>
            <person name="Xia W."/>
            <person name="Bocs S."/>
            <person name="Xu J."/>
            <person name="Li Q."/>
            <person name="Guo A."/>
            <person name="Zhou L."/>
            <person name="Li J."/>
            <person name="Wu Y."/>
            <person name="Ma Z."/>
            <person name="Armero A."/>
            <person name="Issali A.E."/>
            <person name="Liu N."/>
            <person name="Peng M."/>
            <person name="Yang Y."/>
        </authorList>
    </citation>
    <scope>NUCLEOTIDE SEQUENCE</scope>
    <source>
        <tissue evidence="1">Spear leaf of Hainan Tall coconut</tissue>
    </source>
</reference>
<proteinExistence type="predicted"/>
<protein>
    <submittedName>
        <fullName evidence="1">Uncharacterized protein</fullName>
    </submittedName>
</protein>
<reference evidence="1" key="2">
    <citation type="submission" date="2019-07" db="EMBL/GenBank/DDBJ databases">
        <authorList>
            <person name="Yang Y."/>
            <person name="Bocs S."/>
            <person name="Baudouin L."/>
        </authorList>
    </citation>
    <scope>NUCLEOTIDE SEQUENCE</scope>
    <source>
        <tissue evidence="1">Spear leaf of Hainan Tall coconut</tissue>
    </source>
</reference>
<organism evidence="1 2">
    <name type="scientific">Cocos nucifera</name>
    <name type="common">Coconut palm</name>
    <dbReference type="NCBI Taxonomy" id="13894"/>
    <lineage>
        <taxon>Eukaryota</taxon>
        <taxon>Viridiplantae</taxon>
        <taxon>Streptophyta</taxon>
        <taxon>Embryophyta</taxon>
        <taxon>Tracheophyta</taxon>
        <taxon>Spermatophyta</taxon>
        <taxon>Magnoliopsida</taxon>
        <taxon>Liliopsida</taxon>
        <taxon>Arecaceae</taxon>
        <taxon>Arecoideae</taxon>
        <taxon>Cocoseae</taxon>
        <taxon>Attaleinae</taxon>
        <taxon>Cocos</taxon>
    </lineage>
</organism>
<dbReference type="Proteomes" id="UP000797356">
    <property type="component" value="Chromosome 6"/>
</dbReference>
<sequence>MLGPKTLRKRKAETIGGKSAHVRVELLPAPSTFESEDPEPHAINDFEIVPEESTEAIGTSGTAPAGVQLEASALEDYDLACKAFSNFFYLADMTKLLIEPFKTQKRKVLDCFIRLTHYLNGFMERSIELSVEATKHVMDAEMLKITKDKAFKAAEQASAAKEKMAKLQSEVKARVEAAASRTIENFRALEEYKDEKFEFAIDAYDKGKCFV</sequence>
<evidence type="ECO:0000313" key="2">
    <source>
        <dbReference type="Proteomes" id="UP000797356"/>
    </source>
</evidence>
<accession>A0A8K0IC90</accession>
<dbReference type="AlphaFoldDB" id="A0A8K0IC90"/>
<comment type="caution">
    <text evidence="1">The sequence shown here is derived from an EMBL/GenBank/DDBJ whole genome shotgun (WGS) entry which is preliminary data.</text>
</comment>
<keyword evidence="2" id="KW-1185">Reference proteome</keyword>
<gene>
    <name evidence="1" type="ORF">COCNU_06G010310</name>
</gene>
<name>A0A8K0IC90_COCNU</name>
<dbReference type="EMBL" id="CM017877">
    <property type="protein sequence ID" value="KAG1347202.1"/>
    <property type="molecule type" value="Genomic_DNA"/>
</dbReference>
<evidence type="ECO:0000313" key="1">
    <source>
        <dbReference type="EMBL" id="KAG1347202.1"/>
    </source>
</evidence>